<dbReference type="GeneID" id="117311170"/>
<evidence type="ECO:0000313" key="4">
    <source>
        <dbReference type="RefSeq" id="XP_033708393.1"/>
    </source>
</evidence>
<proteinExistence type="predicted"/>
<dbReference type="RefSeq" id="XP_033708393.1">
    <property type="nucleotide sequence ID" value="XM_033852502.1"/>
</dbReference>
<protein>
    <submittedName>
        <fullName evidence="3 4">Translation initiation factor IF-2-like</fullName>
    </submittedName>
</protein>
<feature type="region of interest" description="Disordered" evidence="1">
    <location>
        <begin position="1"/>
        <end position="43"/>
    </location>
</feature>
<sequence length="313" mass="34365">MENRGFGPHSPAAAGDWRGGARSPPSGHSEPPGGGRPNRSAPLSLALLNTPWPTWRTLKLHCALFSQPQPFPTLHRAAARARGGGGGAGSRPGAGTERASRQPPAPGPAPRAGPPGPRPHGRQQAGPGRAGPSDAGGHGRPPRPARPLPAARARSRPAPLADRRGCREATAPRAPAFGAARRRRRRRRRRRPGHLSLPGGPARQWESGRPQRGPARRFRSYDENADGIRGRMLLCRNFYQPLSLRLMKLWIVFDGLRVDPVSVPIIALRVNRRRPTLLQSRALVGFFFFHPAFYRPALFYCHRSKENNYYWTP</sequence>
<dbReference type="AlphaFoldDB" id="A0A6J3R1F3"/>
<feature type="compositionally biased region" description="Low complexity" evidence="1">
    <location>
        <begin position="148"/>
        <end position="160"/>
    </location>
</feature>
<feature type="region of interest" description="Disordered" evidence="1">
    <location>
        <begin position="77"/>
        <end position="218"/>
    </location>
</feature>
<gene>
    <name evidence="3 4" type="primary">LOC117311170</name>
</gene>
<feature type="compositionally biased region" description="Pro residues" evidence="1">
    <location>
        <begin position="103"/>
        <end position="118"/>
    </location>
</feature>
<keyword evidence="2" id="KW-1185">Reference proteome</keyword>
<evidence type="ECO:0000256" key="1">
    <source>
        <dbReference type="SAM" id="MobiDB-lite"/>
    </source>
</evidence>
<dbReference type="RefSeq" id="XP_073657828.1">
    <property type="nucleotide sequence ID" value="XM_073801727.1"/>
</dbReference>
<accession>A0A6J3R1F3</accession>
<dbReference type="Proteomes" id="UP000245320">
    <property type="component" value="Chromosome 2"/>
</dbReference>
<dbReference type="RefSeq" id="XP_033708392.1">
    <property type="nucleotide sequence ID" value="XM_033852501.1"/>
</dbReference>
<organism evidence="2 3">
    <name type="scientific">Tursiops truncatus</name>
    <name type="common">Atlantic bottle-nosed dolphin</name>
    <name type="synonym">Delphinus truncatus</name>
    <dbReference type="NCBI Taxonomy" id="9739"/>
    <lineage>
        <taxon>Eukaryota</taxon>
        <taxon>Metazoa</taxon>
        <taxon>Chordata</taxon>
        <taxon>Craniata</taxon>
        <taxon>Vertebrata</taxon>
        <taxon>Euteleostomi</taxon>
        <taxon>Mammalia</taxon>
        <taxon>Eutheria</taxon>
        <taxon>Laurasiatheria</taxon>
        <taxon>Artiodactyla</taxon>
        <taxon>Whippomorpha</taxon>
        <taxon>Cetacea</taxon>
        <taxon>Odontoceti</taxon>
        <taxon>Delphinidae</taxon>
        <taxon>Tursiops</taxon>
    </lineage>
</organism>
<evidence type="ECO:0000313" key="2">
    <source>
        <dbReference type="Proteomes" id="UP000245320"/>
    </source>
</evidence>
<evidence type="ECO:0000313" key="3">
    <source>
        <dbReference type="RefSeq" id="XP_033708392.1"/>
    </source>
</evidence>
<reference evidence="3 4" key="1">
    <citation type="submission" date="2025-04" db="UniProtKB">
        <authorList>
            <consortium name="RefSeq"/>
        </authorList>
    </citation>
    <scope>IDENTIFICATION</scope>
    <source>
        <tissue evidence="3 4">Spleen</tissue>
    </source>
</reference>
<name>A0A6J3R1F3_TURTR</name>
<feature type="compositionally biased region" description="Basic residues" evidence="1">
    <location>
        <begin position="180"/>
        <end position="193"/>
    </location>
</feature>
<feature type="compositionally biased region" description="Gly residues" evidence="1">
    <location>
        <begin position="82"/>
        <end position="92"/>
    </location>
</feature>